<dbReference type="GO" id="GO:0051301">
    <property type="term" value="P:cell division"/>
    <property type="evidence" value="ECO:0007669"/>
    <property type="project" value="UniProtKB-KW"/>
</dbReference>
<dbReference type="PANTHER" id="PTHR43783:SF1">
    <property type="entry name" value="UDP-N-ACETYLGLUCOSAMINE 1-CARBOXYVINYLTRANSFERASE"/>
    <property type="match status" value="1"/>
</dbReference>
<keyword evidence="4 13" id="KW-0132">Cell division</keyword>
<keyword evidence="3 13" id="KW-0963">Cytoplasm</keyword>
<evidence type="ECO:0000256" key="8">
    <source>
        <dbReference type="ARBA" id="ARBA00023306"/>
    </source>
</evidence>
<evidence type="ECO:0000256" key="10">
    <source>
        <dbReference type="ARBA" id="ARBA00023317"/>
    </source>
</evidence>
<comment type="pathway">
    <text evidence="2 13">Cell wall biogenesis; peptidoglycan biosynthesis.</text>
</comment>
<dbReference type="GO" id="GO:0071555">
    <property type="term" value="P:cell wall organization"/>
    <property type="evidence" value="ECO:0007669"/>
    <property type="project" value="UniProtKB-KW"/>
</dbReference>
<dbReference type="Pfam" id="PF00275">
    <property type="entry name" value="EPSP_synthase"/>
    <property type="match status" value="1"/>
</dbReference>
<dbReference type="InterPro" id="IPR013792">
    <property type="entry name" value="RNA3'P_cycl/enolpyr_Trfase_a/b"/>
</dbReference>
<protein>
    <recommendedName>
        <fullName evidence="13">UDP-N-acetylglucosamine 1-carboxyvinyltransferase</fullName>
        <ecNumber evidence="13">2.5.1.7</ecNumber>
    </recommendedName>
    <alternativeName>
        <fullName evidence="13">Enoylpyruvate transferase</fullName>
    </alternativeName>
    <alternativeName>
        <fullName evidence="13">UDP-N-acetylglucosamine enolpyruvyl transferase</fullName>
        <shortName evidence="13">EPT</shortName>
    </alternativeName>
</protein>
<dbReference type="NCBIfam" id="NF006873">
    <property type="entry name" value="PRK09369.1"/>
    <property type="match status" value="1"/>
</dbReference>
<comment type="subcellular location">
    <subcellularLocation>
        <location evidence="1 13">Cytoplasm</location>
    </subcellularLocation>
</comment>
<dbReference type="GO" id="GO:0008760">
    <property type="term" value="F:UDP-N-acetylglucosamine 1-carboxyvinyltransferase activity"/>
    <property type="evidence" value="ECO:0007669"/>
    <property type="project" value="UniProtKB-UniRule"/>
</dbReference>
<dbReference type="UniPathway" id="UPA00219"/>
<evidence type="ECO:0000313" key="15">
    <source>
        <dbReference type="EMBL" id="SEO26250.1"/>
    </source>
</evidence>
<evidence type="ECO:0000256" key="9">
    <source>
        <dbReference type="ARBA" id="ARBA00023316"/>
    </source>
</evidence>
<keyword evidence="5 13" id="KW-0808">Transferase</keyword>
<dbReference type="SUPFAM" id="SSF55205">
    <property type="entry name" value="EPT/RTPC-like"/>
    <property type="match status" value="1"/>
</dbReference>
<proteinExistence type="inferred from homology"/>
<dbReference type="GO" id="GO:0009252">
    <property type="term" value="P:peptidoglycan biosynthetic process"/>
    <property type="evidence" value="ECO:0007669"/>
    <property type="project" value="UniProtKB-UniRule"/>
</dbReference>
<dbReference type="FunFam" id="3.65.10.10:FF:000001">
    <property type="entry name" value="UDP-N-acetylglucosamine 1-carboxyvinyltransferase"/>
    <property type="match status" value="1"/>
</dbReference>
<comment type="catalytic activity">
    <reaction evidence="12 13">
        <text>phosphoenolpyruvate + UDP-N-acetyl-alpha-D-glucosamine = UDP-N-acetyl-3-O-(1-carboxyvinyl)-alpha-D-glucosamine + phosphate</text>
        <dbReference type="Rhea" id="RHEA:18681"/>
        <dbReference type="ChEBI" id="CHEBI:43474"/>
        <dbReference type="ChEBI" id="CHEBI:57705"/>
        <dbReference type="ChEBI" id="CHEBI:58702"/>
        <dbReference type="ChEBI" id="CHEBI:68483"/>
        <dbReference type="EC" id="2.5.1.7"/>
    </reaction>
</comment>
<feature type="active site" description="Proton donor" evidence="13">
    <location>
        <position position="118"/>
    </location>
</feature>
<evidence type="ECO:0000313" key="16">
    <source>
        <dbReference type="Proteomes" id="UP000199054"/>
    </source>
</evidence>
<name>A0A1H8N9G0_9RHOB</name>
<evidence type="ECO:0000256" key="13">
    <source>
        <dbReference type="HAMAP-Rule" id="MF_00111"/>
    </source>
</evidence>
<evidence type="ECO:0000256" key="5">
    <source>
        <dbReference type="ARBA" id="ARBA00022679"/>
    </source>
</evidence>
<dbReference type="Proteomes" id="UP000199054">
    <property type="component" value="Unassembled WGS sequence"/>
</dbReference>
<dbReference type="HAMAP" id="MF_00111">
    <property type="entry name" value="MurA"/>
    <property type="match status" value="1"/>
</dbReference>
<keyword evidence="6 13" id="KW-0133">Cell shape</keyword>
<dbReference type="GO" id="GO:0019277">
    <property type="term" value="P:UDP-N-acetylgalactosamine biosynthetic process"/>
    <property type="evidence" value="ECO:0007669"/>
    <property type="project" value="InterPro"/>
</dbReference>
<feature type="modified residue" description="2-(S-cysteinyl)pyruvic acid O-phosphothioketal" evidence="13">
    <location>
        <position position="118"/>
    </location>
</feature>
<dbReference type="AlphaFoldDB" id="A0A1H8N9G0"/>
<sequence length="423" mass="44928">MDQIIVQGNGPLQGEIPIAGAKNACLTLMPATLLTDQPLTLTNAPRLSDIRTMTALLQSLGAEVAPLQDGQVLALSSHALTSHRADYDIVRKMRASILVLGPMLARDGRAEVSLPGGCAIGARPVDLHLKALEAMGAELDLRDGYVFARAPSGRLRGAVVDFPIVSVGATENALLAATLAKGTTVLKNAAREPEIVDLAQCLRRMGAQIEGEGTGTITIQGVDTLNGATHPVVTDRIELGTYMLAPAICGGEVECLGGRIDLLSAFCEKLDEAGISVEETPRGLKVSRKNGRVRAVNVTTEPFPGFPTDLQAQFMALMCVAEGTSVLEETIFENRFMHAPELTRMGARIEVHGGHATVTGVEKLRGAPVMATDLRASVSLILAGLAAEGQTTVSRVYHLDRGYEHVVRKLRGVGARIERIKEE</sequence>
<dbReference type="NCBIfam" id="TIGR01072">
    <property type="entry name" value="murA"/>
    <property type="match status" value="1"/>
</dbReference>
<accession>A0A1H8N9G0</accession>
<evidence type="ECO:0000256" key="12">
    <source>
        <dbReference type="ARBA" id="ARBA00047527"/>
    </source>
</evidence>
<dbReference type="STRING" id="34002.SAMN04489859_10553"/>
<evidence type="ECO:0000256" key="2">
    <source>
        <dbReference type="ARBA" id="ARBA00004752"/>
    </source>
</evidence>
<dbReference type="EC" id="2.5.1.7" evidence="13"/>
<dbReference type="RefSeq" id="WP_090617243.1">
    <property type="nucleotide sequence ID" value="NZ_CP067124.1"/>
</dbReference>
<feature type="binding site" evidence="13">
    <location>
        <position position="309"/>
    </location>
    <ligand>
        <name>UDP-N-acetyl-alpha-D-glucosamine</name>
        <dbReference type="ChEBI" id="CHEBI:57705"/>
    </ligand>
</feature>
<feature type="binding site" evidence="13">
    <location>
        <begin position="123"/>
        <end position="127"/>
    </location>
    <ligand>
        <name>UDP-N-acetyl-alpha-D-glucosamine</name>
        <dbReference type="ChEBI" id="CHEBI:57705"/>
    </ligand>
</feature>
<dbReference type="PANTHER" id="PTHR43783">
    <property type="entry name" value="UDP-N-ACETYLGLUCOSAMINE 1-CARBOXYVINYLTRANSFERASE"/>
    <property type="match status" value="1"/>
</dbReference>
<evidence type="ECO:0000259" key="14">
    <source>
        <dbReference type="Pfam" id="PF00275"/>
    </source>
</evidence>
<dbReference type="OrthoDB" id="9803760at2"/>
<feature type="binding site" evidence="13">
    <location>
        <position position="331"/>
    </location>
    <ligand>
        <name>UDP-N-acetyl-alpha-D-glucosamine</name>
        <dbReference type="ChEBI" id="CHEBI:57705"/>
    </ligand>
</feature>
<comment type="similarity">
    <text evidence="11 13">Belongs to the EPSP synthase family. MurA subfamily.</text>
</comment>
<dbReference type="EMBL" id="FODE01000055">
    <property type="protein sequence ID" value="SEO26250.1"/>
    <property type="molecule type" value="Genomic_DNA"/>
</dbReference>
<reference evidence="15 16" key="1">
    <citation type="submission" date="2016-10" db="EMBL/GenBank/DDBJ databases">
        <authorList>
            <person name="de Groot N.N."/>
        </authorList>
    </citation>
    <scope>NUCLEOTIDE SEQUENCE [LARGE SCALE GENOMIC DNA]</scope>
    <source>
        <strain evidence="15 16">DSM 8512</strain>
    </source>
</reference>
<comment type="function">
    <text evidence="13">Cell wall formation. Adds enolpyruvyl to UDP-N-acetylglucosamine.</text>
</comment>
<dbReference type="InterPro" id="IPR001986">
    <property type="entry name" value="Enolpyruvate_Tfrase_dom"/>
</dbReference>
<comment type="caution">
    <text evidence="13">Lacks conserved residue(s) required for the propagation of feature annotation.</text>
</comment>
<dbReference type="InterPro" id="IPR005750">
    <property type="entry name" value="UDP_GlcNAc_COvinyl_MurA"/>
</dbReference>
<feature type="binding site" evidence="13">
    <location>
        <position position="94"/>
    </location>
    <ligand>
        <name>UDP-N-acetyl-alpha-D-glucosamine</name>
        <dbReference type="ChEBI" id="CHEBI:57705"/>
    </ligand>
</feature>
<dbReference type="Gene3D" id="3.65.10.10">
    <property type="entry name" value="Enolpyruvate transferase domain"/>
    <property type="match status" value="2"/>
</dbReference>
<dbReference type="GO" id="GO:0008360">
    <property type="term" value="P:regulation of cell shape"/>
    <property type="evidence" value="ECO:0007669"/>
    <property type="project" value="UniProtKB-KW"/>
</dbReference>
<evidence type="ECO:0000256" key="11">
    <source>
        <dbReference type="ARBA" id="ARBA00038367"/>
    </source>
</evidence>
<keyword evidence="8 13" id="KW-0131">Cell cycle</keyword>
<keyword evidence="9 13" id="KW-0961">Cell wall biogenesis/degradation</keyword>
<evidence type="ECO:0000256" key="6">
    <source>
        <dbReference type="ARBA" id="ARBA00022960"/>
    </source>
</evidence>
<gene>
    <name evidence="13" type="primary">murA</name>
    <name evidence="15" type="ORF">SAMN04489859_10553</name>
</gene>
<keyword evidence="10 13" id="KW-0670">Pyruvate</keyword>
<evidence type="ECO:0000256" key="1">
    <source>
        <dbReference type="ARBA" id="ARBA00004496"/>
    </source>
</evidence>
<dbReference type="InterPro" id="IPR036968">
    <property type="entry name" value="Enolpyruvate_Tfrase_sf"/>
</dbReference>
<feature type="binding site" evidence="13">
    <location>
        <begin position="22"/>
        <end position="23"/>
    </location>
    <ligand>
        <name>phosphoenolpyruvate</name>
        <dbReference type="ChEBI" id="CHEBI:58702"/>
    </ligand>
</feature>
<keyword evidence="7 13" id="KW-0573">Peptidoglycan synthesis</keyword>
<evidence type="ECO:0000256" key="7">
    <source>
        <dbReference type="ARBA" id="ARBA00022984"/>
    </source>
</evidence>
<evidence type="ECO:0000256" key="4">
    <source>
        <dbReference type="ARBA" id="ARBA00022618"/>
    </source>
</evidence>
<keyword evidence="16" id="KW-1185">Reference proteome</keyword>
<dbReference type="CDD" id="cd01555">
    <property type="entry name" value="UdpNAET"/>
    <property type="match status" value="1"/>
</dbReference>
<evidence type="ECO:0000256" key="3">
    <source>
        <dbReference type="ARBA" id="ARBA00022490"/>
    </source>
</evidence>
<dbReference type="GO" id="GO:0005737">
    <property type="term" value="C:cytoplasm"/>
    <property type="evidence" value="ECO:0007669"/>
    <property type="project" value="UniProtKB-SubCell"/>
</dbReference>
<dbReference type="InterPro" id="IPR050068">
    <property type="entry name" value="MurA_subfamily"/>
</dbReference>
<feature type="domain" description="Enolpyruvate transferase" evidence="14">
    <location>
        <begin position="6"/>
        <end position="410"/>
    </location>
</feature>
<organism evidence="15 16">
    <name type="scientific">Paracoccus alcaliphilus</name>
    <dbReference type="NCBI Taxonomy" id="34002"/>
    <lineage>
        <taxon>Bacteria</taxon>
        <taxon>Pseudomonadati</taxon>
        <taxon>Pseudomonadota</taxon>
        <taxon>Alphaproteobacteria</taxon>
        <taxon>Rhodobacterales</taxon>
        <taxon>Paracoccaceae</taxon>
        <taxon>Paracoccus</taxon>
    </lineage>
</organism>